<sequence>MTMKPNSWQIAIIVVVVIITVFATRKYDEWRHPPEEPVDIMLGTDSTQITTVIEDTVEVEIGNTDNSSGHPDSLCRWTPFRVHTGRYEVEGQVFGVVHRVRITSVTTRTTIKGELWKLADGQNRITINGGEGVQLSKRTFVWGKEETHWYDWIKPQVSLFSLVSRESGIVGLDLGWGDSKFGLMIGTNGEKPINHVGVRWRIYP</sequence>
<organism evidence="2">
    <name type="scientific">viral metagenome</name>
    <dbReference type="NCBI Taxonomy" id="1070528"/>
    <lineage>
        <taxon>unclassified sequences</taxon>
        <taxon>metagenomes</taxon>
        <taxon>organismal metagenomes</taxon>
    </lineage>
</organism>
<protein>
    <submittedName>
        <fullName evidence="2">Uncharacterized protein</fullName>
    </submittedName>
</protein>
<keyword evidence="1" id="KW-0472">Membrane</keyword>
<feature type="transmembrane region" description="Helical" evidence="1">
    <location>
        <begin position="6"/>
        <end position="24"/>
    </location>
</feature>
<dbReference type="EMBL" id="MT144075">
    <property type="protein sequence ID" value="QJA48208.1"/>
    <property type="molecule type" value="Genomic_DNA"/>
</dbReference>
<evidence type="ECO:0000256" key="1">
    <source>
        <dbReference type="SAM" id="Phobius"/>
    </source>
</evidence>
<name>A0A6H1ZL05_9ZZZZ</name>
<evidence type="ECO:0000313" key="2">
    <source>
        <dbReference type="EMBL" id="QJA48208.1"/>
    </source>
</evidence>
<dbReference type="AlphaFoldDB" id="A0A6H1ZL05"/>
<reference evidence="2" key="1">
    <citation type="submission" date="2020-03" db="EMBL/GenBank/DDBJ databases">
        <title>The deep terrestrial virosphere.</title>
        <authorList>
            <person name="Holmfeldt K."/>
            <person name="Nilsson E."/>
            <person name="Simone D."/>
            <person name="Lopez-Fernandez M."/>
            <person name="Wu X."/>
            <person name="de Brujin I."/>
            <person name="Lundin D."/>
            <person name="Andersson A."/>
            <person name="Bertilsson S."/>
            <person name="Dopson M."/>
        </authorList>
    </citation>
    <scope>NUCLEOTIDE SEQUENCE</scope>
    <source>
        <strain evidence="2">TM448A00866</strain>
    </source>
</reference>
<keyword evidence="1" id="KW-0812">Transmembrane</keyword>
<keyword evidence="1" id="KW-1133">Transmembrane helix</keyword>
<accession>A0A6H1ZL05</accession>
<proteinExistence type="predicted"/>
<gene>
    <name evidence="2" type="ORF">TM448A00866_0023</name>
</gene>